<dbReference type="EMBL" id="JAGTJR010000024">
    <property type="protein sequence ID" value="KAH7042826.1"/>
    <property type="molecule type" value="Genomic_DNA"/>
</dbReference>
<gene>
    <name evidence="5" type="ORF">B0J12DRAFT_202282</name>
</gene>
<accession>A0ABQ8G2M1</accession>
<sequence length="378" mass="40452">MAARRCNLLPTIRARVAIPPALRPLRSPTTGPFLPPGQRFSSTQSAPAASAQPPITIPTIDLTPYVRDPSSPGAQGVVDAVRAACQHTGFFQLTGAGVPSAAERAAIFGAARAFFGLPAAEKAALDMRQYPGHRGYEAMGSQSYEEGQATLPDLKESFFTGPDLALSDPRVVARRFNMGANVWPASLPAAAFRAPVEAYFAAAHALARTVLEIIARTLPHGPRVFDGFMAGVPAAPMRLLHYPPARQGGGGSRDECRIGASAHTDFGAVTLLLQDATGGLEVQDQASERWVGVPPRADAVVVNVGDMLAMWTRGAYKSSVHRVVNRSADRDRYSVVFFYDGNLDCPLAPLDGSGQGQKWPTVEEHMLKRIRASYVEPR</sequence>
<protein>
    <submittedName>
        <fullName evidence="5">Oxidoreductase-like protein</fullName>
    </submittedName>
</protein>
<feature type="domain" description="Fe2OG dioxygenase" evidence="4">
    <location>
        <begin position="233"/>
        <end position="341"/>
    </location>
</feature>
<evidence type="ECO:0000259" key="4">
    <source>
        <dbReference type="PROSITE" id="PS51471"/>
    </source>
</evidence>
<feature type="compositionally biased region" description="Low complexity" evidence="3">
    <location>
        <begin position="41"/>
        <end position="54"/>
    </location>
</feature>
<comment type="similarity">
    <text evidence="1 2">Belongs to the iron/ascorbate-dependent oxidoreductase family.</text>
</comment>
<keyword evidence="2" id="KW-0408">Iron</keyword>
<dbReference type="Pfam" id="PF03171">
    <property type="entry name" value="2OG-FeII_Oxy"/>
    <property type="match status" value="1"/>
</dbReference>
<keyword evidence="2" id="KW-0479">Metal-binding</keyword>
<evidence type="ECO:0000313" key="6">
    <source>
        <dbReference type="Proteomes" id="UP000774617"/>
    </source>
</evidence>
<dbReference type="Pfam" id="PF14226">
    <property type="entry name" value="DIOX_N"/>
    <property type="match status" value="1"/>
</dbReference>
<evidence type="ECO:0000256" key="2">
    <source>
        <dbReference type="RuleBase" id="RU003682"/>
    </source>
</evidence>
<dbReference type="InterPro" id="IPR026992">
    <property type="entry name" value="DIOX_N"/>
</dbReference>
<dbReference type="SUPFAM" id="SSF51197">
    <property type="entry name" value="Clavaminate synthase-like"/>
    <property type="match status" value="1"/>
</dbReference>
<dbReference type="PRINTS" id="PR00682">
    <property type="entry name" value="IPNSYNTHASE"/>
</dbReference>
<comment type="caution">
    <text evidence="5">The sequence shown here is derived from an EMBL/GenBank/DDBJ whole genome shotgun (WGS) entry which is preliminary data.</text>
</comment>
<dbReference type="Proteomes" id="UP000774617">
    <property type="component" value="Unassembled WGS sequence"/>
</dbReference>
<evidence type="ECO:0000256" key="3">
    <source>
        <dbReference type="SAM" id="MobiDB-lite"/>
    </source>
</evidence>
<name>A0ABQ8G2M1_9PEZI</name>
<reference evidence="5 6" key="1">
    <citation type="journal article" date="2021" name="Nat. Commun.">
        <title>Genetic determinants of endophytism in the Arabidopsis root mycobiome.</title>
        <authorList>
            <person name="Mesny F."/>
            <person name="Miyauchi S."/>
            <person name="Thiergart T."/>
            <person name="Pickel B."/>
            <person name="Atanasova L."/>
            <person name="Karlsson M."/>
            <person name="Huettel B."/>
            <person name="Barry K.W."/>
            <person name="Haridas S."/>
            <person name="Chen C."/>
            <person name="Bauer D."/>
            <person name="Andreopoulos W."/>
            <person name="Pangilinan J."/>
            <person name="LaButti K."/>
            <person name="Riley R."/>
            <person name="Lipzen A."/>
            <person name="Clum A."/>
            <person name="Drula E."/>
            <person name="Henrissat B."/>
            <person name="Kohler A."/>
            <person name="Grigoriev I.V."/>
            <person name="Martin F.M."/>
            <person name="Hacquard S."/>
        </authorList>
    </citation>
    <scope>NUCLEOTIDE SEQUENCE [LARGE SCALE GENOMIC DNA]</scope>
    <source>
        <strain evidence="5 6">MPI-SDFR-AT-0080</strain>
    </source>
</reference>
<dbReference type="InterPro" id="IPR027443">
    <property type="entry name" value="IPNS-like_sf"/>
</dbReference>
<dbReference type="InterPro" id="IPR005123">
    <property type="entry name" value="Oxoglu/Fe-dep_dioxygenase_dom"/>
</dbReference>
<evidence type="ECO:0000313" key="5">
    <source>
        <dbReference type="EMBL" id="KAH7042826.1"/>
    </source>
</evidence>
<keyword evidence="6" id="KW-1185">Reference proteome</keyword>
<proteinExistence type="inferred from homology"/>
<evidence type="ECO:0000256" key="1">
    <source>
        <dbReference type="ARBA" id="ARBA00008056"/>
    </source>
</evidence>
<dbReference type="PANTHER" id="PTHR47990">
    <property type="entry name" value="2-OXOGLUTARATE (2OG) AND FE(II)-DEPENDENT OXYGENASE SUPERFAMILY PROTEIN-RELATED"/>
    <property type="match status" value="1"/>
</dbReference>
<feature type="region of interest" description="Disordered" evidence="3">
    <location>
        <begin position="27"/>
        <end position="54"/>
    </location>
</feature>
<dbReference type="InterPro" id="IPR044861">
    <property type="entry name" value="IPNS-like_FE2OG_OXY"/>
</dbReference>
<dbReference type="Gene3D" id="2.60.120.330">
    <property type="entry name" value="B-lactam Antibiotic, Isopenicillin N Synthase, Chain"/>
    <property type="match status" value="1"/>
</dbReference>
<dbReference type="InterPro" id="IPR050231">
    <property type="entry name" value="Iron_ascorbate_oxido_reductase"/>
</dbReference>
<organism evidence="5 6">
    <name type="scientific">Macrophomina phaseolina</name>
    <dbReference type="NCBI Taxonomy" id="35725"/>
    <lineage>
        <taxon>Eukaryota</taxon>
        <taxon>Fungi</taxon>
        <taxon>Dikarya</taxon>
        <taxon>Ascomycota</taxon>
        <taxon>Pezizomycotina</taxon>
        <taxon>Dothideomycetes</taxon>
        <taxon>Dothideomycetes incertae sedis</taxon>
        <taxon>Botryosphaeriales</taxon>
        <taxon>Botryosphaeriaceae</taxon>
        <taxon>Macrophomina</taxon>
    </lineage>
</organism>
<keyword evidence="2" id="KW-0560">Oxidoreductase</keyword>
<dbReference type="PROSITE" id="PS51471">
    <property type="entry name" value="FE2OG_OXY"/>
    <property type="match status" value="1"/>
</dbReference>